<dbReference type="Gene3D" id="2.10.109.10">
    <property type="entry name" value="Umud Fragment, subunit A"/>
    <property type="match status" value="1"/>
</dbReference>
<dbReference type="InterPro" id="IPR036286">
    <property type="entry name" value="LexA/Signal_pep-like_sf"/>
</dbReference>
<name>A0A1F6D614_HANXR</name>
<evidence type="ECO:0000313" key="3">
    <source>
        <dbReference type="Proteomes" id="UP000178606"/>
    </source>
</evidence>
<gene>
    <name evidence="2" type="ORF">A3F84_10845</name>
</gene>
<dbReference type="EMBL" id="MFKF01000023">
    <property type="protein sequence ID" value="OGG56879.1"/>
    <property type="molecule type" value="Genomic_DNA"/>
</dbReference>
<sequence>MGEGEVCILCGKIFMLLTLSSDDFLDLAEAVLRRGQPLRFRATGTSMAPSIRSGDLLTVDPVDARALRPGDVALYRSERGPRVHRLTRRAGATFRLQGDAPGCLVEEVPAAEVLGRVVLVERGGGQIRLDRGMQGAMRWSVARAPGGRRLARIVSGWGSSLCERWDRDARDLRRLLRLCAPSQEDRDLPDSEAGWERLIALAETRDLAPLLYCQAREVLPPAAARTLSGAYYVSAARCAVLTDAVGKVLTALREADVPTVVLKGAALSETVYPSPAARPMTDVDLLVSPDRLRAADGALARLGYCAVDGRAEEVDPARPTSLSTLDYRAPDPLAPSVHLHWHLVNTSIPTEAYRDFIRLDEVWDAALPFAVAGATALRLAPHHLLVYLCEHALRPSHAFYKPLHLTDLAWVIAREGPDWGQVIDVAQRFRLARLAYFGLRIVQEQMGAPVPGEVLVALRPDCLTRGERYFLRQALRGRARPGTSTFIHLALRRTALEKARFLLRILFPPLAVVAHHAPGSSWRWYLGRGASALKHALWPV</sequence>
<dbReference type="Proteomes" id="UP000178606">
    <property type="component" value="Unassembled WGS sequence"/>
</dbReference>
<dbReference type="CDD" id="cd06462">
    <property type="entry name" value="Peptidase_S24_S26"/>
    <property type="match status" value="1"/>
</dbReference>
<dbReference type="InterPro" id="IPR039498">
    <property type="entry name" value="NTP_transf_5"/>
</dbReference>
<protein>
    <recommendedName>
        <fullName evidence="1">Peptidase S24/S26A/S26B/S26C domain-containing protein</fullName>
    </recommendedName>
</protein>
<dbReference type="Gene3D" id="3.30.460.40">
    <property type="match status" value="1"/>
</dbReference>
<comment type="caution">
    <text evidence="2">The sequence shown here is derived from an EMBL/GenBank/DDBJ whole genome shotgun (WGS) entry which is preliminary data.</text>
</comment>
<feature type="domain" description="Peptidase S24/S26A/S26B/S26C" evidence="1">
    <location>
        <begin position="22"/>
        <end position="118"/>
    </location>
</feature>
<reference evidence="2 3" key="1">
    <citation type="journal article" date="2016" name="Nat. Commun.">
        <title>Thousands of microbial genomes shed light on interconnected biogeochemical processes in an aquifer system.</title>
        <authorList>
            <person name="Anantharaman K."/>
            <person name="Brown C.T."/>
            <person name="Hug L.A."/>
            <person name="Sharon I."/>
            <person name="Castelle C.J."/>
            <person name="Probst A.J."/>
            <person name="Thomas B.C."/>
            <person name="Singh A."/>
            <person name="Wilkins M.J."/>
            <person name="Karaoz U."/>
            <person name="Brodie E.L."/>
            <person name="Williams K.H."/>
            <person name="Hubbard S.S."/>
            <person name="Banfield J.F."/>
        </authorList>
    </citation>
    <scope>NUCLEOTIDE SEQUENCE [LARGE SCALE GENOMIC DNA]</scope>
    <source>
        <strain evidence="3">RIFCSPLOWO2_12_FULL_64_10</strain>
    </source>
</reference>
<dbReference type="AlphaFoldDB" id="A0A1F6D614"/>
<dbReference type="Pfam" id="PF00717">
    <property type="entry name" value="Peptidase_S24"/>
    <property type="match status" value="1"/>
</dbReference>
<dbReference type="SUPFAM" id="SSF51306">
    <property type="entry name" value="LexA/Signal peptidase"/>
    <property type="match status" value="1"/>
</dbReference>
<proteinExistence type="predicted"/>
<accession>A0A1F6D614</accession>
<organism evidence="2 3">
    <name type="scientific">Handelsmanbacteria sp. (strain RIFCSPLOWO2_12_FULL_64_10)</name>
    <dbReference type="NCBI Taxonomy" id="1817868"/>
    <lineage>
        <taxon>Bacteria</taxon>
        <taxon>Candidatus Handelsmaniibacteriota</taxon>
    </lineage>
</organism>
<dbReference type="InterPro" id="IPR015927">
    <property type="entry name" value="Peptidase_S24_S26A/B/C"/>
</dbReference>
<evidence type="ECO:0000313" key="2">
    <source>
        <dbReference type="EMBL" id="OGG56879.1"/>
    </source>
</evidence>
<dbReference type="Pfam" id="PF14907">
    <property type="entry name" value="NTP_transf_5"/>
    <property type="match status" value="1"/>
</dbReference>
<evidence type="ECO:0000259" key="1">
    <source>
        <dbReference type="Pfam" id="PF00717"/>
    </source>
</evidence>